<sequence length="119" mass="12955">MPDSTPLFVYDQDCAFCQRFVDAVRPHCAGAVDFVGSRDYEGAGAEWTGASSVLVFRTPPRVCVESEGIGELLRLSDSRALRLLGRLILSPGCARVSRVVYRWVAGHRSCSPEGCAYSP</sequence>
<gene>
    <name evidence="1" type="ORF">L1O03_08975</name>
</gene>
<evidence type="ECO:0000313" key="1">
    <source>
        <dbReference type="EMBL" id="MCF4007303.1"/>
    </source>
</evidence>
<name>A0A9X1QT63_9CORY</name>
<organism evidence="1 2">
    <name type="scientific">Corynebacterium uropygiale</name>
    <dbReference type="NCBI Taxonomy" id="1775911"/>
    <lineage>
        <taxon>Bacteria</taxon>
        <taxon>Bacillati</taxon>
        <taxon>Actinomycetota</taxon>
        <taxon>Actinomycetes</taxon>
        <taxon>Mycobacteriales</taxon>
        <taxon>Corynebacteriaceae</taxon>
        <taxon>Corynebacterium</taxon>
    </lineage>
</organism>
<reference evidence="1" key="1">
    <citation type="submission" date="2022-01" db="EMBL/GenBank/DDBJ databases">
        <title>Corynebacterium sp. nov isolated from isolated from the feces of the greater white-fronted geese (Anser albifrons) at Poyang Lake, PR China.</title>
        <authorList>
            <person name="Liu Q."/>
        </authorList>
    </citation>
    <scope>NUCLEOTIDE SEQUENCE</scope>
    <source>
        <strain evidence="1">JCM 32435</strain>
    </source>
</reference>
<dbReference type="RefSeq" id="WP_236119441.1">
    <property type="nucleotide sequence ID" value="NZ_JAKGSI010000004.1"/>
</dbReference>
<dbReference type="EMBL" id="JAKGSI010000004">
    <property type="protein sequence ID" value="MCF4007303.1"/>
    <property type="molecule type" value="Genomic_DNA"/>
</dbReference>
<keyword evidence="2" id="KW-1185">Reference proteome</keyword>
<dbReference type="Proteomes" id="UP001139336">
    <property type="component" value="Unassembled WGS sequence"/>
</dbReference>
<comment type="caution">
    <text evidence="1">The sequence shown here is derived from an EMBL/GenBank/DDBJ whole genome shotgun (WGS) entry which is preliminary data.</text>
</comment>
<dbReference type="AlphaFoldDB" id="A0A9X1QT63"/>
<dbReference type="InterPro" id="IPR007263">
    <property type="entry name" value="DCC1-like"/>
</dbReference>
<dbReference type="Pfam" id="PF04134">
    <property type="entry name" value="DCC1-like"/>
    <property type="match status" value="1"/>
</dbReference>
<dbReference type="GO" id="GO:0015035">
    <property type="term" value="F:protein-disulfide reductase activity"/>
    <property type="evidence" value="ECO:0007669"/>
    <property type="project" value="InterPro"/>
</dbReference>
<accession>A0A9X1QT63</accession>
<proteinExistence type="predicted"/>
<protein>
    <submittedName>
        <fullName evidence="1">DUF393 domain-containing protein</fullName>
    </submittedName>
</protein>
<evidence type="ECO:0000313" key="2">
    <source>
        <dbReference type="Proteomes" id="UP001139336"/>
    </source>
</evidence>